<keyword evidence="2" id="KW-1185">Reference proteome</keyword>
<reference evidence="1 2" key="1">
    <citation type="journal article" date="2024" name="Nat. Commun.">
        <title>Phylogenomics reveals the evolutionary origins of lichenization in chlorophyte algae.</title>
        <authorList>
            <person name="Puginier C."/>
            <person name="Libourel C."/>
            <person name="Otte J."/>
            <person name="Skaloud P."/>
            <person name="Haon M."/>
            <person name="Grisel S."/>
            <person name="Petersen M."/>
            <person name="Berrin J.G."/>
            <person name="Delaux P.M."/>
            <person name="Dal Grande F."/>
            <person name="Keller J."/>
        </authorList>
    </citation>
    <scope>NUCLEOTIDE SEQUENCE [LARGE SCALE GENOMIC DNA]</scope>
    <source>
        <strain evidence="1 2">SAG 2036</strain>
    </source>
</reference>
<protein>
    <submittedName>
        <fullName evidence="1">Uncharacterized protein</fullName>
    </submittedName>
</protein>
<dbReference type="EMBL" id="JALJOQ010000015">
    <property type="protein sequence ID" value="KAK9810550.1"/>
    <property type="molecule type" value="Genomic_DNA"/>
</dbReference>
<name>A0AAW1PL87_9CHLO</name>
<sequence length="182" mass="20418">MTDPPDETGAVARADTPACFSRTNNTEQVLWHSNPSFKLWHDMPLSECSDVLVKKYISHIKAHSEDIDAEQLLTITWEEILREPYRDAPPDCRAQTAWPSRAMTTLMEAATVLHQSRTPASGPSRRSKLARRAVLSGRMARLACQRIFSPPWATMGHRSLGRRVQGTCANIYGPRLSAGTYR</sequence>
<dbReference type="AlphaFoldDB" id="A0AAW1PL87"/>
<evidence type="ECO:0000313" key="2">
    <source>
        <dbReference type="Proteomes" id="UP001465755"/>
    </source>
</evidence>
<gene>
    <name evidence="1" type="ORF">WJX73_000011</name>
</gene>
<proteinExistence type="predicted"/>
<organism evidence="1 2">
    <name type="scientific">Symbiochloris irregularis</name>
    <dbReference type="NCBI Taxonomy" id="706552"/>
    <lineage>
        <taxon>Eukaryota</taxon>
        <taxon>Viridiplantae</taxon>
        <taxon>Chlorophyta</taxon>
        <taxon>core chlorophytes</taxon>
        <taxon>Trebouxiophyceae</taxon>
        <taxon>Trebouxiales</taxon>
        <taxon>Trebouxiaceae</taxon>
        <taxon>Symbiochloris</taxon>
    </lineage>
</organism>
<accession>A0AAW1PL87</accession>
<comment type="caution">
    <text evidence="1">The sequence shown here is derived from an EMBL/GenBank/DDBJ whole genome shotgun (WGS) entry which is preliminary data.</text>
</comment>
<evidence type="ECO:0000313" key="1">
    <source>
        <dbReference type="EMBL" id="KAK9810550.1"/>
    </source>
</evidence>
<dbReference type="Proteomes" id="UP001465755">
    <property type="component" value="Unassembled WGS sequence"/>
</dbReference>